<evidence type="ECO:0000313" key="5">
    <source>
        <dbReference type="Proteomes" id="UP001210720"/>
    </source>
</evidence>
<sequence length="217" mass="23312">MTDFATRRRMMVDTQVRPSDVTEFPIIDAMLNVPREAFVPRDRIEAAYASDSVPLGGNRVVLDPRGFAKMLDALNLSNSDLVLDVGAGLGYSSAIIARIAEAVVAVEDDPARVSEAQAALAEHHADNVILHEASLVEGAPEHGPYDAIIIEGGVEQVPESLIAQLKDGGRMVCIFMDDALGTVRTGHKSDGVVTWRYAFNAGAPVLDGFEKSHEFAL</sequence>
<proteinExistence type="inferred from homology"/>
<comment type="caution">
    <text evidence="4">The sequence shown here is derived from an EMBL/GenBank/DDBJ whole genome shotgun (WGS) entry which is preliminary data.</text>
</comment>
<evidence type="ECO:0000313" key="4">
    <source>
        <dbReference type="EMBL" id="MDA7426529.1"/>
    </source>
</evidence>
<dbReference type="EMBL" id="JAQIOY010000009">
    <property type="protein sequence ID" value="MDA7426529.1"/>
    <property type="molecule type" value="Genomic_DNA"/>
</dbReference>
<evidence type="ECO:0000256" key="3">
    <source>
        <dbReference type="ARBA" id="ARBA00030757"/>
    </source>
</evidence>
<accession>A0ABT4XX39</accession>
<comment type="similarity">
    <text evidence="1">Belongs to the methyltransferase superfamily. L-isoaspartyl/D-aspartyl protein methyltransferase family.</text>
</comment>
<organism evidence="4 5">
    <name type="scientific">Thalassococcus lentus</name>
    <dbReference type="NCBI Taxonomy" id="1210524"/>
    <lineage>
        <taxon>Bacteria</taxon>
        <taxon>Pseudomonadati</taxon>
        <taxon>Pseudomonadota</taxon>
        <taxon>Alphaproteobacteria</taxon>
        <taxon>Rhodobacterales</taxon>
        <taxon>Roseobacteraceae</taxon>
        <taxon>Thalassococcus</taxon>
    </lineage>
</organism>
<protein>
    <recommendedName>
        <fullName evidence="2">Protein-L-isoaspartate O-methyltransferase</fullName>
    </recommendedName>
    <alternativeName>
        <fullName evidence="3">Protein L-isoaspartyl methyltransferase</fullName>
    </alternativeName>
</protein>
<dbReference type="InterPro" id="IPR029063">
    <property type="entry name" value="SAM-dependent_MTases_sf"/>
</dbReference>
<reference evidence="4 5" key="1">
    <citation type="submission" date="2023-01" db="EMBL/GenBank/DDBJ databases">
        <title>Thalassococcus onchidii sp. nov., isolated from a marine invertebrate from the South China Sea.</title>
        <authorList>
            <person name="Xu S."/>
            <person name="Liu Z."/>
            <person name="Xu Y."/>
        </authorList>
    </citation>
    <scope>NUCLEOTIDE SEQUENCE [LARGE SCALE GENOMIC DNA]</scope>
    <source>
        <strain evidence="4 5">KCTC 32084</strain>
    </source>
</reference>
<dbReference type="RefSeq" id="WP_271433877.1">
    <property type="nucleotide sequence ID" value="NZ_JAQIOY010000009.1"/>
</dbReference>
<dbReference type="Pfam" id="PF01135">
    <property type="entry name" value="PCMT"/>
    <property type="match status" value="1"/>
</dbReference>
<dbReference type="SUPFAM" id="SSF53335">
    <property type="entry name" value="S-adenosyl-L-methionine-dependent methyltransferases"/>
    <property type="match status" value="1"/>
</dbReference>
<dbReference type="CDD" id="cd02440">
    <property type="entry name" value="AdoMet_MTases"/>
    <property type="match status" value="1"/>
</dbReference>
<dbReference type="PANTHER" id="PTHR11579">
    <property type="entry name" value="PROTEIN-L-ISOASPARTATE O-METHYLTRANSFERASE"/>
    <property type="match status" value="1"/>
</dbReference>
<gene>
    <name evidence="4" type="ORF">PFY00_17475</name>
</gene>
<keyword evidence="5" id="KW-1185">Reference proteome</keyword>
<dbReference type="InterPro" id="IPR000682">
    <property type="entry name" value="PCMT"/>
</dbReference>
<evidence type="ECO:0000256" key="2">
    <source>
        <dbReference type="ARBA" id="ARBA00013346"/>
    </source>
</evidence>
<name>A0ABT4XX39_9RHOB</name>
<dbReference type="Proteomes" id="UP001210720">
    <property type="component" value="Unassembled WGS sequence"/>
</dbReference>
<dbReference type="Gene3D" id="3.40.50.150">
    <property type="entry name" value="Vaccinia Virus protein VP39"/>
    <property type="match status" value="1"/>
</dbReference>
<dbReference type="PANTHER" id="PTHR11579:SF18">
    <property type="entry name" value="PROTEIN-L-ISOASPARTATE O-METHYLTRANSFERASE"/>
    <property type="match status" value="1"/>
</dbReference>
<evidence type="ECO:0000256" key="1">
    <source>
        <dbReference type="ARBA" id="ARBA00005369"/>
    </source>
</evidence>